<evidence type="ECO:0000256" key="1">
    <source>
        <dbReference type="ARBA" id="ARBA00022679"/>
    </source>
</evidence>
<protein>
    <submittedName>
        <fullName evidence="4">GNAT family N-acetyltransferase</fullName>
    </submittedName>
</protein>
<sequence length="160" mass="17415">MPDISIVERPWNDPAGAGLRAEQQAEIAIRHATVGFDPGPKPSADDIAVFLLALVDGKPVGCGALRPFPPGLDGTPPLADAELRRMFVRARNRGTGVAVAILRRLEDEARTRGWNRLVLETGATQVDAVRFYEREGFTRIPNFGPYAGHPEFVCLENTLA</sequence>
<evidence type="ECO:0000259" key="3">
    <source>
        <dbReference type="PROSITE" id="PS51186"/>
    </source>
</evidence>
<dbReference type="InterPro" id="IPR016181">
    <property type="entry name" value="Acyl_CoA_acyltransferase"/>
</dbReference>
<evidence type="ECO:0000313" key="5">
    <source>
        <dbReference type="Proteomes" id="UP001501295"/>
    </source>
</evidence>
<proteinExistence type="predicted"/>
<evidence type="ECO:0000256" key="2">
    <source>
        <dbReference type="ARBA" id="ARBA00023315"/>
    </source>
</evidence>
<dbReference type="Pfam" id="PF00583">
    <property type="entry name" value="Acetyltransf_1"/>
    <property type="match status" value="1"/>
</dbReference>
<dbReference type="RefSeq" id="WP_345376241.1">
    <property type="nucleotide sequence ID" value="NZ_BAABLM010000005.1"/>
</dbReference>
<dbReference type="PANTHER" id="PTHR43877">
    <property type="entry name" value="AMINOALKYLPHOSPHONATE N-ACETYLTRANSFERASE-RELATED-RELATED"/>
    <property type="match status" value="1"/>
</dbReference>
<dbReference type="Proteomes" id="UP001501295">
    <property type="component" value="Unassembled WGS sequence"/>
</dbReference>
<comment type="caution">
    <text evidence="4">The sequence shown here is derived from an EMBL/GenBank/DDBJ whole genome shotgun (WGS) entry which is preliminary data.</text>
</comment>
<dbReference type="EMBL" id="BAABLM010000005">
    <property type="protein sequence ID" value="GAA4679096.1"/>
    <property type="molecule type" value="Genomic_DNA"/>
</dbReference>
<keyword evidence="1" id="KW-0808">Transferase</keyword>
<dbReference type="Gene3D" id="3.40.630.30">
    <property type="match status" value="1"/>
</dbReference>
<evidence type="ECO:0000313" key="4">
    <source>
        <dbReference type="EMBL" id="GAA4679096.1"/>
    </source>
</evidence>
<reference evidence="5" key="1">
    <citation type="journal article" date="2019" name="Int. J. Syst. Evol. Microbiol.">
        <title>The Global Catalogue of Microorganisms (GCM) 10K type strain sequencing project: providing services to taxonomists for standard genome sequencing and annotation.</title>
        <authorList>
            <consortium name="The Broad Institute Genomics Platform"/>
            <consortium name="The Broad Institute Genome Sequencing Center for Infectious Disease"/>
            <person name="Wu L."/>
            <person name="Ma J."/>
        </authorList>
    </citation>
    <scope>NUCLEOTIDE SEQUENCE [LARGE SCALE GENOMIC DNA]</scope>
    <source>
        <strain evidence="5">JCM 18956</strain>
    </source>
</reference>
<dbReference type="PANTHER" id="PTHR43877:SF2">
    <property type="entry name" value="AMINOALKYLPHOSPHONATE N-ACETYLTRANSFERASE-RELATED"/>
    <property type="match status" value="1"/>
</dbReference>
<dbReference type="InterPro" id="IPR050832">
    <property type="entry name" value="Bact_Acetyltransf"/>
</dbReference>
<keyword evidence="5" id="KW-1185">Reference proteome</keyword>
<keyword evidence="2" id="KW-0012">Acyltransferase</keyword>
<dbReference type="PROSITE" id="PS51186">
    <property type="entry name" value="GNAT"/>
    <property type="match status" value="1"/>
</dbReference>
<dbReference type="InterPro" id="IPR000182">
    <property type="entry name" value="GNAT_dom"/>
</dbReference>
<dbReference type="CDD" id="cd04301">
    <property type="entry name" value="NAT_SF"/>
    <property type="match status" value="1"/>
</dbReference>
<accession>A0ABP8W2S8</accession>
<dbReference type="SUPFAM" id="SSF55729">
    <property type="entry name" value="Acyl-CoA N-acyltransferases (Nat)"/>
    <property type="match status" value="1"/>
</dbReference>
<organism evidence="4 5">
    <name type="scientific">Frondihabitans cladoniiphilus</name>
    <dbReference type="NCBI Taxonomy" id="715785"/>
    <lineage>
        <taxon>Bacteria</taxon>
        <taxon>Bacillati</taxon>
        <taxon>Actinomycetota</taxon>
        <taxon>Actinomycetes</taxon>
        <taxon>Micrococcales</taxon>
        <taxon>Microbacteriaceae</taxon>
        <taxon>Frondihabitans</taxon>
    </lineage>
</organism>
<gene>
    <name evidence="4" type="ORF">GCM10025780_25130</name>
</gene>
<name>A0ABP8W2S8_9MICO</name>
<feature type="domain" description="N-acetyltransferase" evidence="3">
    <location>
        <begin position="1"/>
        <end position="160"/>
    </location>
</feature>